<dbReference type="Proteomes" id="UP000006727">
    <property type="component" value="Chromosome 18"/>
</dbReference>
<evidence type="ECO:0000313" key="4">
    <source>
        <dbReference type="Proteomes" id="UP000006727"/>
    </source>
</evidence>
<dbReference type="EnsemblPlants" id="Pp3c18_6379V3.1">
    <property type="protein sequence ID" value="PAC:32981279.CDS.1"/>
    <property type="gene ID" value="Pp3c18_6379"/>
</dbReference>
<reference evidence="2 4" key="1">
    <citation type="journal article" date="2008" name="Science">
        <title>The Physcomitrella genome reveals evolutionary insights into the conquest of land by plants.</title>
        <authorList>
            <person name="Rensing S."/>
            <person name="Lang D."/>
            <person name="Zimmer A."/>
            <person name="Terry A."/>
            <person name="Salamov A."/>
            <person name="Shapiro H."/>
            <person name="Nishiyama T."/>
            <person name="Perroud P.-F."/>
            <person name="Lindquist E."/>
            <person name="Kamisugi Y."/>
            <person name="Tanahashi T."/>
            <person name="Sakakibara K."/>
            <person name="Fujita T."/>
            <person name="Oishi K."/>
            <person name="Shin-I T."/>
            <person name="Kuroki Y."/>
            <person name="Toyoda A."/>
            <person name="Suzuki Y."/>
            <person name="Hashimoto A."/>
            <person name="Yamaguchi K."/>
            <person name="Sugano A."/>
            <person name="Kohara Y."/>
            <person name="Fujiyama A."/>
            <person name="Anterola A."/>
            <person name="Aoki S."/>
            <person name="Ashton N."/>
            <person name="Barbazuk W.B."/>
            <person name="Barker E."/>
            <person name="Bennetzen J."/>
            <person name="Bezanilla M."/>
            <person name="Blankenship R."/>
            <person name="Cho S.H."/>
            <person name="Dutcher S."/>
            <person name="Estelle M."/>
            <person name="Fawcett J.A."/>
            <person name="Gundlach H."/>
            <person name="Hanada K."/>
            <person name="Heyl A."/>
            <person name="Hicks K.A."/>
            <person name="Hugh J."/>
            <person name="Lohr M."/>
            <person name="Mayer K."/>
            <person name="Melkozernov A."/>
            <person name="Murata T."/>
            <person name="Nelson D."/>
            <person name="Pils B."/>
            <person name="Prigge M."/>
            <person name="Reiss B."/>
            <person name="Renner T."/>
            <person name="Rombauts S."/>
            <person name="Rushton P."/>
            <person name="Sanderfoot A."/>
            <person name="Schween G."/>
            <person name="Shiu S.-H."/>
            <person name="Stueber K."/>
            <person name="Theodoulou F.L."/>
            <person name="Tu H."/>
            <person name="Van de Peer Y."/>
            <person name="Verrier P.J."/>
            <person name="Waters E."/>
            <person name="Wood A."/>
            <person name="Yang L."/>
            <person name="Cove D."/>
            <person name="Cuming A."/>
            <person name="Hasebe M."/>
            <person name="Lucas S."/>
            <person name="Mishler D.B."/>
            <person name="Reski R."/>
            <person name="Grigoriev I."/>
            <person name="Quatrano R.S."/>
            <person name="Boore J.L."/>
        </authorList>
    </citation>
    <scope>NUCLEOTIDE SEQUENCE [LARGE SCALE GENOMIC DNA]</scope>
    <source>
        <strain evidence="3 4">cv. Gransden 2004</strain>
    </source>
</reference>
<sequence length="100" mass="10911">MSPACANATQGLRRPSKIHAGSSPGRTPAIVSHPQHLQTPVNPCFVSPRSPAHTSELTALQSNNQEQQRSLKSRIRTQRATVPCDMHIKVRANQLKATPE</sequence>
<dbReference type="EMBL" id="ABEU02000018">
    <property type="protein sequence ID" value="PNR34898.1"/>
    <property type="molecule type" value="Genomic_DNA"/>
</dbReference>
<protein>
    <submittedName>
        <fullName evidence="2 3">Uncharacterized protein</fullName>
    </submittedName>
</protein>
<feature type="region of interest" description="Disordered" evidence="1">
    <location>
        <begin position="1"/>
        <end position="41"/>
    </location>
</feature>
<accession>A0A2K1J049</accession>
<dbReference type="AlphaFoldDB" id="A0A2K1J049"/>
<dbReference type="InParanoid" id="A0A2K1J049"/>
<evidence type="ECO:0000313" key="3">
    <source>
        <dbReference type="EnsemblPlants" id="PAC:32981279.CDS.1"/>
    </source>
</evidence>
<dbReference type="EnsemblPlants" id="Pp3c18_6379V3.2">
    <property type="protein sequence ID" value="PAC:32981280.CDS.1"/>
    <property type="gene ID" value="Pp3c18_6379"/>
</dbReference>
<evidence type="ECO:0000256" key="1">
    <source>
        <dbReference type="SAM" id="MobiDB-lite"/>
    </source>
</evidence>
<evidence type="ECO:0000313" key="2">
    <source>
        <dbReference type="EMBL" id="PNR34898.1"/>
    </source>
</evidence>
<reference evidence="3" key="3">
    <citation type="submission" date="2020-12" db="UniProtKB">
        <authorList>
            <consortium name="EnsemblPlants"/>
        </authorList>
    </citation>
    <scope>IDENTIFICATION</scope>
</reference>
<proteinExistence type="predicted"/>
<reference evidence="2 4" key="2">
    <citation type="journal article" date="2018" name="Plant J.">
        <title>The Physcomitrella patens chromosome-scale assembly reveals moss genome structure and evolution.</title>
        <authorList>
            <person name="Lang D."/>
            <person name="Ullrich K.K."/>
            <person name="Murat F."/>
            <person name="Fuchs J."/>
            <person name="Jenkins J."/>
            <person name="Haas F.B."/>
            <person name="Piednoel M."/>
            <person name="Gundlach H."/>
            <person name="Van Bel M."/>
            <person name="Meyberg R."/>
            <person name="Vives C."/>
            <person name="Morata J."/>
            <person name="Symeonidi A."/>
            <person name="Hiss M."/>
            <person name="Muchero W."/>
            <person name="Kamisugi Y."/>
            <person name="Saleh O."/>
            <person name="Blanc G."/>
            <person name="Decker E.L."/>
            <person name="van Gessel N."/>
            <person name="Grimwood J."/>
            <person name="Hayes R.D."/>
            <person name="Graham S.W."/>
            <person name="Gunter L.E."/>
            <person name="McDaniel S.F."/>
            <person name="Hoernstein S.N.W."/>
            <person name="Larsson A."/>
            <person name="Li F.W."/>
            <person name="Perroud P.F."/>
            <person name="Phillips J."/>
            <person name="Ranjan P."/>
            <person name="Rokshar D.S."/>
            <person name="Rothfels C.J."/>
            <person name="Schneider L."/>
            <person name="Shu S."/>
            <person name="Stevenson D.W."/>
            <person name="Thummler F."/>
            <person name="Tillich M."/>
            <person name="Villarreal Aguilar J.C."/>
            <person name="Widiez T."/>
            <person name="Wong G.K."/>
            <person name="Wymore A."/>
            <person name="Zhang Y."/>
            <person name="Zimmer A.D."/>
            <person name="Quatrano R.S."/>
            <person name="Mayer K.F.X."/>
            <person name="Goodstein D."/>
            <person name="Casacuberta J.M."/>
            <person name="Vandepoele K."/>
            <person name="Reski R."/>
            <person name="Cuming A.C."/>
            <person name="Tuskan G.A."/>
            <person name="Maumus F."/>
            <person name="Salse J."/>
            <person name="Schmutz J."/>
            <person name="Rensing S.A."/>
        </authorList>
    </citation>
    <scope>NUCLEOTIDE SEQUENCE [LARGE SCALE GENOMIC DNA]</scope>
    <source>
        <strain evidence="3 4">cv. Gransden 2004</strain>
    </source>
</reference>
<dbReference type="Gramene" id="Pp3c18_6379V3.1">
    <property type="protein sequence ID" value="PAC:32981279.CDS.1"/>
    <property type="gene ID" value="Pp3c18_6379"/>
</dbReference>
<keyword evidence="4" id="KW-1185">Reference proteome</keyword>
<dbReference type="Gramene" id="Pp3c18_6379V3.2">
    <property type="protein sequence ID" value="PAC:32981280.CDS.1"/>
    <property type="gene ID" value="Pp3c18_6379"/>
</dbReference>
<organism evidence="2">
    <name type="scientific">Physcomitrium patens</name>
    <name type="common">Spreading-leaved earth moss</name>
    <name type="synonym">Physcomitrella patens</name>
    <dbReference type="NCBI Taxonomy" id="3218"/>
    <lineage>
        <taxon>Eukaryota</taxon>
        <taxon>Viridiplantae</taxon>
        <taxon>Streptophyta</taxon>
        <taxon>Embryophyta</taxon>
        <taxon>Bryophyta</taxon>
        <taxon>Bryophytina</taxon>
        <taxon>Bryopsida</taxon>
        <taxon>Funariidae</taxon>
        <taxon>Funariales</taxon>
        <taxon>Funariaceae</taxon>
        <taxon>Physcomitrium</taxon>
    </lineage>
</organism>
<gene>
    <name evidence="2" type="ORF">PHYPA_022796</name>
</gene>
<name>A0A2K1J049_PHYPA</name>